<name>A0A4Y2JKC5_ARAVE</name>
<dbReference type="OrthoDB" id="10306992at2759"/>
<keyword evidence="2" id="KW-1185">Reference proteome</keyword>
<dbReference type="Proteomes" id="UP000499080">
    <property type="component" value="Unassembled WGS sequence"/>
</dbReference>
<dbReference type="EMBL" id="BGPR01003653">
    <property type="protein sequence ID" value="GBM90813.1"/>
    <property type="molecule type" value="Genomic_DNA"/>
</dbReference>
<proteinExistence type="predicted"/>
<comment type="caution">
    <text evidence="1">The sequence shown here is derived from an EMBL/GenBank/DDBJ whole genome shotgun (WGS) entry which is preliminary data.</text>
</comment>
<gene>
    <name evidence="1" type="ORF">AVEN_42532_1</name>
</gene>
<evidence type="ECO:0000313" key="1">
    <source>
        <dbReference type="EMBL" id="GBM90813.1"/>
    </source>
</evidence>
<evidence type="ECO:0000313" key="2">
    <source>
        <dbReference type="Proteomes" id="UP000499080"/>
    </source>
</evidence>
<protein>
    <submittedName>
        <fullName evidence="1">Uncharacterized protein</fullName>
    </submittedName>
</protein>
<sequence>MTPSSSGHFRIADVRSRSASGWHVRRFLLFSPAPQIISVDPALIGKRWCFPTTAHIDPGFPESSLDGSRFGMVCHWTRHPMMTLTSSIYCSRGRQRNEERYRPLRLIGWELVKTEWDLYSCVFKSGCWNFYFEPHFPRSIIE</sequence>
<accession>A0A4Y2JKC5</accession>
<reference evidence="1 2" key="1">
    <citation type="journal article" date="2019" name="Sci. Rep.">
        <title>Orb-weaving spider Araneus ventricosus genome elucidates the spidroin gene catalogue.</title>
        <authorList>
            <person name="Kono N."/>
            <person name="Nakamura H."/>
            <person name="Ohtoshi R."/>
            <person name="Moran D.A.P."/>
            <person name="Shinohara A."/>
            <person name="Yoshida Y."/>
            <person name="Fujiwara M."/>
            <person name="Mori M."/>
            <person name="Tomita M."/>
            <person name="Arakawa K."/>
        </authorList>
    </citation>
    <scope>NUCLEOTIDE SEQUENCE [LARGE SCALE GENOMIC DNA]</scope>
</reference>
<dbReference type="AlphaFoldDB" id="A0A4Y2JKC5"/>
<organism evidence="1 2">
    <name type="scientific">Araneus ventricosus</name>
    <name type="common">Orbweaver spider</name>
    <name type="synonym">Epeira ventricosa</name>
    <dbReference type="NCBI Taxonomy" id="182803"/>
    <lineage>
        <taxon>Eukaryota</taxon>
        <taxon>Metazoa</taxon>
        <taxon>Ecdysozoa</taxon>
        <taxon>Arthropoda</taxon>
        <taxon>Chelicerata</taxon>
        <taxon>Arachnida</taxon>
        <taxon>Araneae</taxon>
        <taxon>Araneomorphae</taxon>
        <taxon>Entelegynae</taxon>
        <taxon>Araneoidea</taxon>
        <taxon>Araneidae</taxon>
        <taxon>Araneus</taxon>
    </lineage>
</organism>